<evidence type="ECO:0000256" key="5">
    <source>
        <dbReference type="ARBA" id="ARBA00023002"/>
    </source>
</evidence>
<dbReference type="InterPro" id="IPR002401">
    <property type="entry name" value="Cyt_P450_E_grp-I"/>
</dbReference>
<evidence type="ECO:0000256" key="6">
    <source>
        <dbReference type="ARBA" id="ARBA00023004"/>
    </source>
</evidence>
<dbReference type="AlphaFoldDB" id="A0AAN4YQP0"/>
<dbReference type="GO" id="GO:0016705">
    <property type="term" value="F:oxidoreductase activity, acting on paired donors, with incorporation or reduction of molecular oxygen"/>
    <property type="evidence" value="ECO:0007669"/>
    <property type="project" value="InterPro"/>
</dbReference>
<dbReference type="PRINTS" id="PR00463">
    <property type="entry name" value="EP450I"/>
</dbReference>
<evidence type="ECO:0000256" key="1">
    <source>
        <dbReference type="ARBA" id="ARBA00001971"/>
    </source>
</evidence>
<dbReference type="PANTHER" id="PTHR46300:SF1">
    <property type="entry name" value="P450, PUTATIVE (EUROFUNG)-RELATED"/>
    <property type="match status" value="1"/>
</dbReference>
<proteinExistence type="inferred from homology"/>
<comment type="similarity">
    <text evidence="2 9">Belongs to the cytochrome P450 family.</text>
</comment>
<evidence type="ECO:0000256" key="7">
    <source>
        <dbReference type="ARBA" id="ARBA00023033"/>
    </source>
</evidence>
<gene>
    <name evidence="10" type="ORF">Aory04_000776200</name>
</gene>
<evidence type="ECO:0000256" key="8">
    <source>
        <dbReference type="PIRSR" id="PIRSR602401-1"/>
    </source>
</evidence>
<organism evidence="10 11">
    <name type="scientific">Aspergillus oryzae</name>
    <name type="common">Yellow koji mold</name>
    <dbReference type="NCBI Taxonomy" id="5062"/>
    <lineage>
        <taxon>Eukaryota</taxon>
        <taxon>Fungi</taxon>
        <taxon>Dikarya</taxon>
        <taxon>Ascomycota</taxon>
        <taxon>Pezizomycotina</taxon>
        <taxon>Eurotiomycetes</taxon>
        <taxon>Eurotiomycetidae</taxon>
        <taxon>Eurotiales</taxon>
        <taxon>Aspergillaceae</taxon>
        <taxon>Aspergillus</taxon>
        <taxon>Aspergillus subgen. Circumdati</taxon>
    </lineage>
</organism>
<evidence type="ECO:0000256" key="9">
    <source>
        <dbReference type="RuleBase" id="RU000461"/>
    </source>
</evidence>
<feature type="binding site" description="axial binding residue" evidence="8">
    <location>
        <position position="56"/>
    </location>
    <ligand>
        <name>heme</name>
        <dbReference type="ChEBI" id="CHEBI:30413"/>
    </ligand>
    <ligandPart>
        <name>Fe</name>
        <dbReference type="ChEBI" id="CHEBI:18248"/>
    </ligandPart>
</feature>
<dbReference type="Proteomes" id="UP001165205">
    <property type="component" value="Unassembled WGS sequence"/>
</dbReference>
<keyword evidence="3 8" id="KW-0349">Heme</keyword>
<dbReference type="PROSITE" id="PS00086">
    <property type="entry name" value="CYTOCHROME_P450"/>
    <property type="match status" value="1"/>
</dbReference>
<comment type="caution">
    <text evidence="10">The sequence shown here is derived from an EMBL/GenBank/DDBJ whole genome shotgun (WGS) entry which is preliminary data.</text>
</comment>
<protein>
    <submittedName>
        <fullName evidence="10">Unnamed protein product</fullName>
    </submittedName>
</protein>
<dbReference type="InterPro" id="IPR001128">
    <property type="entry name" value="Cyt_P450"/>
</dbReference>
<comment type="cofactor">
    <cofactor evidence="1 8">
        <name>heme</name>
        <dbReference type="ChEBI" id="CHEBI:30413"/>
    </cofactor>
</comment>
<dbReference type="InterPro" id="IPR050364">
    <property type="entry name" value="Cytochrome_P450_fung"/>
</dbReference>
<dbReference type="InterPro" id="IPR036396">
    <property type="entry name" value="Cyt_P450_sf"/>
</dbReference>
<reference evidence="10" key="1">
    <citation type="submission" date="2023-04" db="EMBL/GenBank/DDBJ databases">
        <title>Aspergillus oryzae NBRC 4228.</title>
        <authorList>
            <person name="Ichikawa N."/>
            <person name="Sato H."/>
            <person name="Tonouchi N."/>
        </authorList>
    </citation>
    <scope>NUCLEOTIDE SEQUENCE</scope>
    <source>
        <strain evidence="10">NBRC 4228</strain>
    </source>
</reference>
<name>A0AAN4YQP0_ASPOZ</name>
<dbReference type="PANTHER" id="PTHR46300">
    <property type="entry name" value="P450, PUTATIVE (EUROFUNG)-RELATED-RELATED"/>
    <property type="match status" value="1"/>
</dbReference>
<evidence type="ECO:0000313" key="11">
    <source>
        <dbReference type="Proteomes" id="UP001165205"/>
    </source>
</evidence>
<dbReference type="SUPFAM" id="SSF48264">
    <property type="entry name" value="Cytochrome P450"/>
    <property type="match status" value="1"/>
</dbReference>
<sequence>MGYHIPKGATIVPLHWSMSLDEQHFDNPLEFRPERWLAEPDDDRFTNFFGYGRRICPGRHIARNSLFILVARILWGFEVRPPTGPDYQPKTVEDMDFGSAFVSAPAPFEAIFQPRSEDARRVIESE</sequence>
<dbReference type="Pfam" id="PF00067">
    <property type="entry name" value="p450"/>
    <property type="match status" value="1"/>
</dbReference>
<keyword evidence="5 9" id="KW-0560">Oxidoreductase</keyword>
<keyword evidence="4 8" id="KW-0479">Metal-binding</keyword>
<dbReference type="GO" id="GO:0005506">
    <property type="term" value="F:iron ion binding"/>
    <property type="evidence" value="ECO:0007669"/>
    <property type="project" value="InterPro"/>
</dbReference>
<dbReference type="InterPro" id="IPR017972">
    <property type="entry name" value="Cyt_P450_CS"/>
</dbReference>
<accession>A0AAN4YQP0</accession>
<dbReference type="EMBL" id="BSYA01000093">
    <property type="protein sequence ID" value="GMG31970.1"/>
    <property type="molecule type" value="Genomic_DNA"/>
</dbReference>
<evidence type="ECO:0000256" key="2">
    <source>
        <dbReference type="ARBA" id="ARBA00010617"/>
    </source>
</evidence>
<evidence type="ECO:0000313" key="10">
    <source>
        <dbReference type="EMBL" id="GMG31970.1"/>
    </source>
</evidence>
<evidence type="ECO:0000256" key="4">
    <source>
        <dbReference type="ARBA" id="ARBA00022723"/>
    </source>
</evidence>
<keyword evidence="6 8" id="KW-0408">Iron</keyword>
<dbReference type="GO" id="GO:0004497">
    <property type="term" value="F:monooxygenase activity"/>
    <property type="evidence" value="ECO:0007669"/>
    <property type="project" value="UniProtKB-KW"/>
</dbReference>
<dbReference type="GO" id="GO:0020037">
    <property type="term" value="F:heme binding"/>
    <property type="evidence" value="ECO:0007669"/>
    <property type="project" value="InterPro"/>
</dbReference>
<keyword evidence="7 9" id="KW-0503">Monooxygenase</keyword>
<evidence type="ECO:0000256" key="3">
    <source>
        <dbReference type="ARBA" id="ARBA00022617"/>
    </source>
</evidence>
<dbReference type="Gene3D" id="1.10.630.10">
    <property type="entry name" value="Cytochrome P450"/>
    <property type="match status" value="1"/>
</dbReference>